<feature type="region of interest" description="Disordered" evidence="6">
    <location>
        <begin position="117"/>
        <end position="138"/>
    </location>
</feature>
<evidence type="ECO:0000313" key="10">
    <source>
        <dbReference type="EMBL" id="TYK28089.1"/>
    </source>
</evidence>
<evidence type="ECO:0000256" key="6">
    <source>
        <dbReference type="SAM" id="MobiDB-lite"/>
    </source>
</evidence>
<keyword evidence="2" id="KW-0813">Transport</keyword>
<evidence type="ECO:0000313" key="12">
    <source>
        <dbReference type="Proteomes" id="UP000321947"/>
    </source>
</evidence>
<gene>
    <name evidence="10" type="ORF">E5676_scaffold384G003550</name>
    <name evidence="9" type="ORF">E6C27_scaffold81G001550</name>
</gene>
<evidence type="ECO:0000256" key="2">
    <source>
        <dbReference type="ARBA" id="ARBA00022448"/>
    </source>
</evidence>
<evidence type="ECO:0000256" key="4">
    <source>
        <dbReference type="ARBA" id="ARBA00022989"/>
    </source>
</evidence>
<keyword evidence="3 7" id="KW-0812">Transmembrane</keyword>
<evidence type="ECO:0000313" key="11">
    <source>
        <dbReference type="Proteomes" id="UP000321393"/>
    </source>
</evidence>
<evidence type="ECO:0000313" key="9">
    <source>
        <dbReference type="EMBL" id="KAA0032909.1"/>
    </source>
</evidence>
<evidence type="ECO:0000256" key="7">
    <source>
        <dbReference type="SAM" id="Phobius"/>
    </source>
</evidence>
<dbReference type="AlphaFoldDB" id="A0A5A7SUR2"/>
<evidence type="ECO:0000259" key="8">
    <source>
        <dbReference type="Pfam" id="PF01061"/>
    </source>
</evidence>
<dbReference type="PANTHER" id="PTHR19241">
    <property type="entry name" value="ATP-BINDING CASSETTE TRANSPORTER"/>
    <property type="match status" value="1"/>
</dbReference>
<feature type="transmembrane region" description="Helical" evidence="7">
    <location>
        <begin position="12"/>
        <end position="36"/>
    </location>
</feature>
<dbReference type="Pfam" id="PF01061">
    <property type="entry name" value="ABC2_membrane"/>
    <property type="match status" value="1"/>
</dbReference>
<feature type="transmembrane region" description="Helical" evidence="7">
    <location>
        <begin position="292"/>
        <end position="311"/>
    </location>
</feature>
<comment type="caution">
    <text evidence="9">The sequence shown here is derived from an EMBL/GenBank/DDBJ whole genome shotgun (WGS) entry which is preliminary data.</text>
</comment>
<keyword evidence="5 7" id="KW-0472">Membrane</keyword>
<dbReference type="OrthoDB" id="66620at2759"/>
<reference evidence="11 12" key="1">
    <citation type="submission" date="2019-08" db="EMBL/GenBank/DDBJ databases">
        <title>Draft genome sequences of two oriental melons (Cucumis melo L. var makuwa).</title>
        <authorList>
            <person name="Kwon S.-Y."/>
        </authorList>
    </citation>
    <scope>NUCLEOTIDE SEQUENCE [LARGE SCALE GENOMIC DNA]</scope>
    <source>
        <strain evidence="12">cv. Chang Bougi</strain>
        <strain evidence="11">cv. SW 3</strain>
        <tissue evidence="9">Leaf</tissue>
    </source>
</reference>
<evidence type="ECO:0000256" key="5">
    <source>
        <dbReference type="ARBA" id="ARBA00023136"/>
    </source>
</evidence>
<evidence type="ECO:0000256" key="3">
    <source>
        <dbReference type="ARBA" id="ARBA00022692"/>
    </source>
</evidence>
<evidence type="ECO:0000256" key="1">
    <source>
        <dbReference type="ARBA" id="ARBA00004141"/>
    </source>
</evidence>
<dbReference type="Proteomes" id="UP000321947">
    <property type="component" value="Unassembled WGS sequence"/>
</dbReference>
<accession>A0A5A7SUR2</accession>
<feature type="transmembrane region" description="Helical" evidence="7">
    <location>
        <begin position="56"/>
        <end position="74"/>
    </location>
</feature>
<feature type="domain" description="ABC-2 type transporter transmembrane" evidence="8">
    <location>
        <begin position="1"/>
        <end position="77"/>
    </location>
</feature>
<keyword evidence="4 7" id="KW-1133">Transmembrane helix</keyword>
<dbReference type="GO" id="GO:0140359">
    <property type="term" value="F:ABC-type transporter activity"/>
    <property type="evidence" value="ECO:0007669"/>
    <property type="project" value="InterPro"/>
</dbReference>
<dbReference type="GO" id="GO:0005886">
    <property type="term" value="C:plasma membrane"/>
    <property type="evidence" value="ECO:0007669"/>
    <property type="project" value="UniProtKB-ARBA"/>
</dbReference>
<comment type="subcellular location">
    <subcellularLocation>
        <location evidence="1">Membrane</location>
        <topology evidence="1">Multi-pass membrane protein</topology>
    </subcellularLocation>
</comment>
<sequence>MFLTFTYFTFYGMLMVGLAPSQHMAVIVSSAFYSLWNLLSGFLIPKPLSLKSIAGWWIWFYYICPISWTLRGIITSQLGDVETIIVGPGFKGSVKQYLEPIVPPPQIFFSFSSIQPHLASQPPSPPSTERRHPQPRPLSIVDVGRNARVAATASTLPVFRPRIVSRQRVIQIDHPIIRKHLHLQCSLSPSRVPGWPSAASTLSQASHPSIPSLCCRVREVTLEFRSFTASAIGANSPLLGWIRLDADLNKNLATFQALMPDLLCFVVMLMDRAVNWNNVLGFELRRRTVRRFSMDCGVTVSFIYGVAYLTGKGLARGKKDA</sequence>
<dbReference type="EMBL" id="SSTE01021131">
    <property type="protein sequence ID" value="KAA0032909.1"/>
    <property type="molecule type" value="Genomic_DNA"/>
</dbReference>
<organism evidence="9 11">
    <name type="scientific">Cucumis melo var. makuwa</name>
    <name type="common">Oriental melon</name>
    <dbReference type="NCBI Taxonomy" id="1194695"/>
    <lineage>
        <taxon>Eukaryota</taxon>
        <taxon>Viridiplantae</taxon>
        <taxon>Streptophyta</taxon>
        <taxon>Embryophyta</taxon>
        <taxon>Tracheophyta</taxon>
        <taxon>Spermatophyta</taxon>
        <taxon>Magnoliopsida</taxon>
        <taxon>eudicotyledons</taxon>
        <taxon>Gunneridae</taxon>
        <taxon>Pentapetalae</taxon>
        <taxon>rosids</taxon>
        <taxon>fabids</taxon>
        <taxon>Cucurbitales</taxon>
        <taxon>Cucurbitaceae</taxon>
        <taxon>Benincaseae</taxon>
        <taxon>Cucumis</taxon>
    </lineage>
</organism>
<proteinExistence type="predicted"/>
<dbReference type="InterPro" id="IPR013525">
    <property type="entry name" value="ABC2_TM"/>
</dbReference>
<name>A0A5A7SUR2_CUCMM</name>
<protein>
    <submittedName>
        <fullName evidence="9">ABC transporter G family member 31</fullName>
    </submittedName>
</protein>
<dbReference type="Proteomes" id="UP000321393">
    <property type="component" value="Unassembled WGS sequence"/>
</dbReference>
<dbReference type="EMBL" id="SSTD01002424">
    <property type="protein sequence ID" value="TYK28089.1"/>
    <property type="molecule type" value="Genomic_DNA"/>
</dbReference>